<comment type="similarity">
    <text evidence="3">Belongs to the TTC4 family.</text>
</comment>
<feature type="region of interest" description="Disordered" evidence="5">
    <location>
        <begin position="450"/>
        <end position="469"/>
    </location>
</feature>
<dbReference type="SUPFAM" id="SSF48452">
    <property type="entry name" value="TPR-like"/>
    <property type="match status" value="1"/>
</dbReference>
<comment type="caution">
    <text evidence="7">The sequence shown here is derived from an EMBL/GenBank/DDBJ whole genome shotgun (WGS) entry which is preliminary data.</text>
</comment>
<keyword evidence="8" id="KW-1185">Reference proteome</keyword>
<dbReference type="GO" id="GO:0005829">
    <property type="term" value="C:cytosol"/>
    <property type="evidence" value="ECO:0007669"/>
    <property type="project" value="TreeGrafter"/>
</dbReference>
<dbReference type="SMART" id="SM00028">
    <property type="entry name" value="TPR"/>
    <property type="match status" value="3"/>
</dbReference>
<dbReference type="PANTHER" id="PTHR46035">
    <property type="entry name" value="TETRATRICOPEPTIDE REPEAT PROTEIN 4"/>
    <property type="match status" value="1"/>
</dbReference>
<evidence type="ECO:0000256" key="3">
    <source>
        <dbReference type="ARBA" id="ARBA00023602"/>
    </source>
</evidence>
<evidence type="ECO:0000256" key="2">
    <source>
        <dbReference type="ARBA" id="ARBA00022803"/>
    </source>
</evidence>
<reference evidence="7" key="1">
    <citation type="journal article" date="2023" name="PhytoFront">
        <title>Draft Genome Resources of Seven Strains of Tilletia horrida, Causal Agent of Kernel Smut of Rice.</title>
        <authorList>
            <person name="Khanal S."/>
            <person name="Antony Babu S."/>
            <person name="Zhou X.G."/>
        </authorList>
    </citation>
    <scope>NUCLEOTIDE SEQUENCE</scope>
    <source>
        <strain evidence="7">TX6</strain>
    </source>
</reference>
<evidence type="ECO:0000259" key="6">
    <source>
        <dbReference type="Pfam" id="PF18972"/>
    </source>
</evidence>
<feature type="region of interest" description="Disordered" evidence="5">
    <location>
        <begin position="228"/>
        <end position="249"/>
    </location>
</feature>
<protein>
    <submittedName>
        <fullName evidence="7">HSP70/90 co-chaperone</fullName>
    </submittedName>
</protein>
<dbReference type="CDD" id="cd21377">
    <property type="entry name" value="CTWD_Cns1-like"/>
    <property type="match status" value="1"/>
</dbReference>
<proteinExistence type="inferred from homology"/>
<feature type="region of interest" description="Disordered" evidence="5">
    <location>
        <begin position="1"/>
        <end position="60"/>
    </location>
</feature>
<dbReference type="InterPro" id="IPR044059">
    <property type="entry name" value="Csn1/TTC4_wheel"/>
</dbReference>
<dbReference type="Pfam" id="PF18972">
    <property type="entry name" value="Wheel"/>
    <property type="match status" value="1"/>
</dbReference>
<dbReference type="PANTHER" id="PTHR46035:SF1">
    <property type="entry name" value="TETRATRICOPEPTIDE REPEAT PROTEIN 4"/>
    <property type="match status" value="1"/>
</dbReference>
<organism evidence="7 8">
    <name type="scientific">Tilletia horrida</name>
    <dbReference type="NCBI Taxonomy" id="155126"/>
    <lineage>
        <taxon>Eukaryota</taxon>
        <taxon>Fungi</taxon>
        <taxon>Dikarya</taxon>
        <taxon>Basidiomycota</taxon>
        <taxon>Ustilaginomycotina</taxon>
        <taxon>Exobasidiomycetes</taxon>
        <taxon>Tilletiales</taxon>
        <taxon>Tilletiaceae</taxon>
        <taxon>Tilletia</taxon>
    </lineage>
</organism>
<feature type="compositionally biased region" description="Basic and acidic residues" evidence="5">
    <location>
        <begin position="408"/>
        <end position="418"/>
    </location>
</feature>
<dbReference type="Gene3D" id="1.25.40.10">
    <property type="entry name" value="Tetratricopeptide repeat domain"/>
    <property type="match status" value="1"/>
</dbReference>
<dbReference type="Proteomes" id="UP001176517">
    <property type="component" value="Unassembled WGS sequence"/>
</dbReference>
<evidence type="ECO:0000313" key="7">
    <source>
        <dbReference type="EMBL" id="KAK0552074.1"/>
    </source>
</evidence>
<feature type="region of interest" description="Disordered" evidence="5">
    <location>
        <begin position="269"/>
        <end position="298"/>
    </location>
</feature>
<dbReference type="GO" id="GO:0005634">
    <property type="term" value="C:nucleus"/>
    <property type="evidence" value="ECO:0007669"/>
    <property type="project" value="TreeGrafter"/>
</dbReference>
<dbReference type="InterPro" id="IPR011990">
    <property type="entry name" value="TPR-like_helical_dom_sf"/>
</dbReference>
<evidence type="ECO:0000256" key="4">
    <source>
        <dbReference type="PROSITE-ProRule" id="PRU00339"/>
    </source>
</evidence>
<dbReference type="EMBL" id="JAPDMZ010000068">
    <property type="protein sequence ID" value="KAK0552074.1"/>
    <property type="molecule type" value="Genomic_DNA"/>
</dbReference>
<feature type="compositionally biased region" description="Basic and acidic residues" evidence="5">
    <location>
        <begin position="450"/>
        <end position="462"/>
    </location>
</feature>
<dbReference type="GO" id="GO:0006457">
    <property type="term" value="P:protein folding"/>
    <property type="evidence" value="ECO:0007669"/>
    <property type="project" value="TreeGrafter"/>
</dbReference>
<keyword evidence="1" id="KW-0677">Repeat</keyword>
<dbReference type="GO" id="GO:0030544">
    <property type="term" value="F:Hsp70 protein binding"/>
    <property type="evidence" value="ECO:0007669"/>
    <property type="project" value="TreeGrafter"/>
</dbReference>
<feature type="domain" description="Cns1/TTC4 wheel" evidence="6">
    <location>
        <begin position="304"/>
        <end position="446"/>
    </location>
</feature>
<feature type="region of interest" description="Disordered" evidence="5">
    <location>
        <begin position="398"/>
        <end position="418"/>
    </location>
</feature>
<dbReference type="GO" id="GO:0051879">
    <property type="term" value="F:Hsp90 protein binding"/>
    <property type="evidence" value="ECO:0007669"/>
    <property type="project" value="InterPro"/>
</dbReference>
<feature type="compositionally biased region" description="Polar residues" evidence="5">
    <location>
        <begin position="286"/>
        <end position="298"/>
    </location>
</feature>
<name>A0AAN6GSX1_9BASI</name>
<evidence type="ECO:0000256" key="1">
    <source>
        <dbReference type="ARBA" id="ARBA00022737"/>
    </source>
</evidence>
<evidence type="ECO:0000256" key="5">
    <source>
        <dbReference type="SAM" id="MobiDB-lite"/>
    </source>
</evidence>
<accession>A0AAN6GSX1</accession>
<gene>
    <name evidence="7" type="primary">CNS1</name>
    <name evidence="7" type="ORF">OC846_003039</name>
</gene>
<dbReference type="PROSITE" id="PS50005">
    <property type="entry name" value="TPR"/>
    <property type="match status" value="1"/>
</dbReference>
<evidence type="ECO:0000313" key="8">
    <source>
        <dbReference type="Proteomes" id="UP001176517"/>
    </source>
</evidence>
<sequence length="469" mass="52270">MAVIEEQIEEKASAPTMIGPSPPPMAADRDLDDSLNFKMPLLPDGTRATGTSQSRGKTTEDMMKEFDATPLFMRDLPAGDDSGDSSTNAAFEALQSLAFDGTPDEIAENFKGQGNEYFKGKRYKDAVVFYTKALDAHPTDSKLLETVHLNRAACNLELKNYGSVLRDTSAALKQNPSSSKAFYRAARALLSLRRLPEALDCVERASTGDSAAVLAKDAGFQNLASKVKTEAEREEKREKEAKERERRKAETERALKVAFLARGLWLETSPRPPDNPYPAHFDPDNAPTSASDLPLSNTNWTAPDPIRTPLILPTFFLYPQHNQSDLISHFHEDETFGDRLDAMFPADQPPQPWDTQKREYVSKKLAVYASTRKRRLLKVGRGLTLRELMDKAAVIPEAAQSGAAPTAEEQRKAREERDGLIMRDGILSVVVLPKDSEAEREWVDKFKRERAEAETKEKEGKKVISTTRV</sequence>
<feature type="repeat" description="TPR" evidence="4">
    <location>
        <begin position="107"/>
        <end position="140"/>
    </location>
</feature>
<dbReference type="AlphaFoldDB" id="A0AAN6GSX1"/>
<dbReference type="InterPro" id="IPR019734">
    <property type="entry name" value="TPR_rpt"/>
</dbReference>
<keyword evidence="2 4" id="KW-0802">TPR repeat</keyword>